<dbReference type="RefSeq" id="WP_143692425.1">
    <property type="nucleotide sequence ID" value="NZ_AP019798.1"/>
</dbReference>
<dbReference type="EMBL" id="AP019798">
    <property type="protein sequence ID" value="BBL88700.1"/>
    <property type="molecule type" value="Genomic_DNA"/>
</dbReference>
<organism evidence="1 2">
    <name type="scientific">Vibrio rotiferianus</name>
    <dbReference type="NCBI Taxonomy" id="190895"/>
    <lineage>
        <taxon>Bacteria</taxon>
        <taxon>Pseudomonadati</taxon>
        <taxon>Pseudomonadota</taxon>
        <taxon>Gammaproteobacteria</taxon>
        <taxon>Vibrionales</taxon>
        <taxon>Vibrionaceae</taxon>
        <taxon>Vibrio</taxon>
    </lineage>
</organism>
<proteinExistence type="predicted"/>
<name>A0A510I8K8_9VIBR</name>
<evidence type="ECO:0000313" key="1">
    <source>
        <dbReference type="EMBL" id="BBL88700.1"/>
    </source>
</evidence>
<dbReference type="Proteomes" id="UP000315115">
    <property type="component" value="Chromosome 1"/>
</dbReference>
<protein>
    <submittedName>
        <fullName evidence="1">Uncharacterized protein</fullName>
    </submittedName>
</protein>
<reference evidence="2" key="1">
    <citation type="submission" date="2019-07" db="EMBL/GenBank/DDBJ databases">
        <title>Complete Genome Sequences of Vibrion rotiferianus strain AM7.</title>
        <authorList>
            <person name="Miyazaki K."/>
            <person name="Wiseschart A."/>
            <person name="Pootanakit K."/>
            <person name="Ishimori K."/>
            <person name="Kitahara K."/>
        </authorList>
    </citation>
    <scope>NUCLEOTIDE SEQUENCE [LARGE SCALE GENOMIC DNA]</scope>
    <source>
        <strain evidence="2">AM7</strain>
    </source>
</reference>
<accession>A0A510I8K8</accession>
<evidence type="ECO:0000313" key="2">
    <source>
        <dbReference type="Proteomes" id="UP000315115"/>
    </source>
</evidence>
<sequence length="160" mass="18305">MPKNRLLALFLLTVIAGLSSLLGNQVYHYLNDPFRLYEGSWQGEGAIYVGDKKIDSNAFMLVNNNDIRLSINNKYQDFSYTYDGNLVLQQREHVSAHFDIENRHVRGLEAFIENTKIDVPLGGNLLRLNAWHLDEGRIFVEVEQSNGLDVSYILTRKSDS</sequence>
<dbReference type="AlphaFoldDB" id="A0A510I8K8"/>
<gene>
    <name evidence="1" type="ORF">VroAM7_13530</name>
</gene>